<keyword evidence="3" id="KW-1185">Reference proteome</keyword>
<gene>
    <name evidence="2" type="ORF">P43SY_010419</name>
</gene>
<organism evidence="2 3">
    <name type="scientific">Pythium insidiosum</name>
    <name type="common">Pythiosis disease agent</name>
    <dbReference type="NCBI Taxonomy" id="114742"/>
    <lineage>
        <taxon>Eukaryota</taxon>
        <taxon>Sar</taxon>
        <taxon>Stramenopiles</taxon>
        <taxon>Oomycota</taxon>
        <taxon>Peronosporomycetes</taxon>
        <taxon>Pythiales</taxon>
        <taxon>Pythiaceae</taxon>
        <taxon>Pythium</taxon>
    </lineage>
</organism>
<evidence type="ECO:0000313" key="2">
    <source>
        <dbReference type="EMBL" id="KAJ0393682.1"/>
    </source>
</evidence>
<feature type="chain" id="PRO_5042205147" evidence="1">
    <location>
        <begin position="20"/>
        <end position="413"/>
    </location>
</feature>
<protein>
    <submittedName>
        <fullName evidence="2">Uncharacterized protein</fullName>
    </submittedName>
</protein>
<reference evidence="2" key="1">
    <citation type="submission" date="2021-12" db="EMBL/GenBank/DDBJ databases">
        <title>Prjna785345.</title>
        <authorList>
            <person name="Rujirawat T."/>
            <person name="Krajaejun T."/>
        </authorList>
    </citation>
    <scope>NUCLEOTIDE SEQUENCE</scope>
    <source>
        <strain evidence="2">Pi057C3</strain>
    </source>
</reference>
<name>A0AAD5Q6Y3_PYTIN</name>
<evidence type="ECO:0000313" key="3">
    <source>
        <dbReference type="Proteomes" id="UP001209570"/>
    </source>
</evidence>
<feature type="signal peptide" evidence="1">
    <location>
        <begin position="1"/>
        <end position="19"/>
    </location>
</feature>
<dbReference type="EMBL" id="JAKCXM010000472">
    <property type="protein sequence ID" value="KAJ0393682.1"/>
    <property type="molecule type" value="Genomic_DNA"/>
</dbReference>
<dbReference type="Proteomes" id="UP001209570">
    <property type="component" value="Unassembled WGS sequence"/>
</dbReference>
<keyword evidence="1" id="KW-0732">Signal</keyword>
<sequence>MRFFLGCAAMLLAVGASHAADATAKKCQRLTDPTAGIYQALKIADVGPEDMKHLPLHKLMEPVDKEMPWLSSCLASTDIMSIGLGLLSDPVKSKCIKEITSMTTGNSSAFGLSDEYFSSTICPAFKTSVLPCVDSLLVDTYNKIISTGGECCSDMAAKMKENVGQDMDKFLQAIAVRIGDVICSTKTYKNIKDGAQKTETCGFVLIDLIASGHGMLDITKMLQVPSSQSCAAMKGEKFTTTIDEPFQFFVGQNPWDSCFAPINNLLTDIGSMPGIASSNQSALFAKDKCLKGQSILSDFKSESGLIMEFASALEGVVSDMKLVSKGEMTKVMQDGFEDMEKDFGPLCFHVPNAVSDCVYNYPVQYAFSKDAPPRSDAKGKDASGPGKSSSASPVAVASAALMAPIVAIAALWL</sequence>
<evidence type="ECO:0000256" key="1">
    <source>
        <dbReference type="SAM" id="SignalP"/>
    </source>
</evidence>
<dbReference type="AlphaFoldDB" id="A0AAD5Q6Y3"/>
<accession>A0AAD5Q6Y3</accession>
<comment type="caution">
    <text evidence="2">The sequence shown here is derived from an EMBL/GenBank/DDBJ whole genome shotgun (WGS) entry which is preliminary data.</text>
</comment>
<proteinExistence type="predicted"/>